<evidence type="ECO:0000313" key="1">
    <source>
        <dbReference type="EMBL" id="SCB80376.1"/>
    </source>
</evidence>
<organism evidence="1 2">
    <name type="scientific">Bacillus wiedmannii</name>
    <dbReference type="NCBI Taxonomy" id="1890302"/>
    <lineage>
        <taxon>Bacteria</taxon>
        <taxon>Bacillati</taxon>
        <taxon>Bacillota</taxon>
        <taxon>Bacilli</taxon>
        <taxon>Bacillales</taxon>
        <taxon>Bacillaceae</taxon>
        <taxon>Bacillus</taxon>
        <taxon>Bacillus cereus group</taxon>
    </lineage>
</organism>
<gene>
    <name evidence="1" type="ORF">BC05F1_00291</name>
</gene>
<sequence>MMGIYREKETKREKSIRLMKKRTVQVCRDLEKISNLSTAHYSYTEEELDSMISFLESKSSYVIECLKRRKELNRKS</sequence>
<dbReference type="AlphaFoldDB" id="A0A1C3ZDK8"/>
<dbReference type="Proteomes" id="UP000196052">
    <property type="component" value="Unassembled WGS sequence"/>
</dbReference>
<accession>A0A2B6PDU0</accession>
<reference evidence="2" key="1">
    <citation type="submission" date="2016-08" db="EMBL/GenBank/DDBJ databases">
        <authorList>
            <person name="Loux V."/>
            <person name="Rue O."/>
        </authorList>
    </citation>
    <scope>NUCLEOTIDE SEQUENCE [LARGE SCALE GENOMIC DNA]</scope>
    <source>
        <strain evidence="2">INRA Bc05-F1</strain>
    </source>
</reference>
<accession>A0A1C3ZDK8</accession>
<dbReference type="RefSeq" id="WP_088121142.1">
    <property type="nucleotide sequence ID" value="NZ_FMBE01000005.1"/>
</dbReference>
<name>A0A1C3ZDK8_9BACI</name>
<dbReference type="EMBL" id="FMBE01000005">
    <property type="protein sequence ID" value="SCB80376.1"/>
    <property type="molecule type" value="Genomic_DNA"/>
</dbReference>
<protein>
    <submittedName>
        <fullName evidence="1">Uncharacterized protein</fullName>
    </submittedName>
</protein>
<proteinExistence type="predicted"/>
<evidence type="ECO:0000313" key="2">
    <source>
        <dbReference type="Proteomes" id="UP000196052"/>
    </source>
</evidence>